<dbReference type="Gene3D" id="1.50.10.10">
    <property type="match status" value="1"/>
</dbReference>
<dbReference type="PANTHER" id="PTHR42899:SF1">
    <property type="entry name" value="SPERMATOGENESIS-ASSOCIATED PROTEIN 20"/>
    <property type="match status" value="1"/>
</dbReference>
<dbReference type="SUPFAM" id="SSF48208">
    <property type="entry name" value="Six-hairpin glycosidases"/>
    <property type="match status" value="1"/>
</dbReference>
<dbReference type="Pfam" id="PF03190">
    <property type="entry name" value="Thioredox_DsbH"/>
    <property type="match status" value="1"/>
</dbReference>
<proteinExistence type="predicted"/>
<name>A0A1I5GKB0_9FIRM</name>
<dbReference type="InterPro" id="IPR036249">
    <property type="entry name" value="Thioredoxin-like_sf"/>
</dbReference>
<dbReference type="InterPro" id="IPR004879">
    <property type="entry name" value="Ssp411-like_TRX"/>
</dbReference>
<dbReference type="InterPro" id="IPR008928">
    <property type="entry name" value="6-hairpin_glycosidase_sf"/>
</dbReference>
<dbReference type="OrthoDB" id="9762614at2"/>
<dbReference type="EMBL" id="FOWD01000020">
    <property type="protein sequence ID" value="SFO36296.1"/>
    <property type="molecule type" value="Genomic_DNA"/>
</dbReference>
<accession>A0A1I5GKB0</accession>
<sequence length="626" mass="72276">MAHESFEDEEVANLLNQYFIAIKVDKEERPDIDSIYMSACIKINGSGGWPLTIMMFPDQKPFFAGTYFPKRSRYNMPGLMELLKTVHDKWVDDRESLLRSGETLTNAIKEEYAMDYSEKVNPEDLLRDATHTLLNHGDKKYGGFGHAPKFPTPHNLMYLLRAAYFEKNEKALKLVEKTLTGMYQGGIFDHIGYGFSRYSTDHKWLVPHFEKMLYDNGLLIIAYLECYQFTHKNQYKEIAEMTMEYVLRELTSSEGGFYCAQDADSEGVEGKYYVFTPEEIIEVLGKEDGEYFNQYYDITKHGNFEGKSIPNRLHVDYSNFEEEGSLESDKLTAIRKKVYDYRINRTKLHKDDKILTSWNGIMITAFAKAYMILRDEKYLNAAKSAEQFIQNKLSKDGRLFVHYREGISTGVGHIDDYAFYIWALLSLYEATLNVDYLKKSLDFTKVMTEQFFDQEHGGFYLYSQEGELLIHRPKEVYDGAIPSGNSTAAYVLSKLALYTGDIAISETAEKQMYFIMKQISDYPSSHTFSMMAVMLWHYPTKELICVAGKDWQLKEFQELMAVNFLPNVSIIGKTLENEGELKTIAEFTSGYSMKEDVPTYYLCENHACMAPTTDIHDLESLLNISL</sequence>
<dbReference type="InterPro" id="IPR012341">
    <property type="entry name" value="6hp_glycosidase-like_sf"/>
</dbReference>
<dbReference type="PANTHER" id="PTHR42899">
    <property type="entry name" value="SPERMATOGENESIS-ASSOCIATED PROTEIN 20"/>
    <property type="match status" value="1"/>
</dbReference>
<dbReference type="PIRSF" id="PIRSF006402">
    <property type="entry name" value="UCP006402_thioredoxin"/>
    <property type="match status" value="1"/>
</dbReference>
<dbReference type="AlphaFoldDB" id="A0A1I5GKB0"/>
<dbReference type="Proteomes" id="UP000198806">
    <property type="component" value="Unassembled WGS sequence"/>
</dbReference>
<evidence type="ECO:0000313" key="2">
    <source>
        <dbReference type="EMBL" id="SFO36296.1"/>
    </source>
</evidence>
<dbReference type="STRING" id="1527.SAMN04489757_12026"/>
<protein>
    <recommendedName>
        <fullName evidence="1">Spermatogenesis-associated protein 20-like TRX domain-containing protein</fullName>
    </recommendedName>
</protein>
<dbReference type="GO" id="GO:0005975">
    <property type="term" value="P:carbohydrate metabolic process"/>
    <property type="evidence" value="ECO:0007669"/>
    <property type="project" value="InterPro"/>
</dbReference>
<dbReference type="Gene3D" id="3.40.30.10">
    <property type="entry name" value="Glutaredoxin"/>
    <property type="match status" value="1"/>
</dbReference>
<keyword evidence="3" id="KW-1185">Reference proteome</keyword>
<feature type="domain" description="Spermatogenesis-associated protein 20-like TRX" evidence="1">
    <location>
        <begin position="1"/>
        <end position="108"/>
    </location>
</feature>
<evidence type="ECO:0000259" key="1">
    <source>
        <dbReference type="Pfam" id="PF03190"/>
    </source>
</evidence>
<gene>
    <name evidence="2" type="ORF">SAMN04489757_12026</name>
</gene>
<evidence type="ECO:0000313" key="3">
    <source>
        <dbReference type="Proteomes" id="UP000198806"/>
    </source>
</evidence>
<organism evidence="2 3">
    <name type="scientific">Anaerocolumna aminovalerica</name>
    <dbReference type="NCBI Taxonomy" id="1527"/>
    <lineage>
        <taxon>Bacteria</taxon>
        <taxon>Bacillati</taxon>
        <taxon>Bacillota</taxon>
        <taxon>Clostridia</taxon>
        <taxon>Lachnospirales</taxon>
        <taxon>Lachnospiraceae</taxon>
        <taxon>Anaerocolumna</taxon>
    </lineage>
</organism>
<dbReference type="InterPro" id="IPR024705">
    <property type="entry name" value="Ssp411"/>
</dbReference>
<dbReference type="RefSeq" id="WP_091687124.1">
    <property type="nucleotide sequence ID" value="NZ_BAABFM010000028.1"/>
</dbReference>
<dbReference type="SUPFAM" id="SSF52833">
    <property type="entry name" value="Thioredoxin-like"/>
    <property type="match status" value="1"/>
</dbReference>
<reference evidence="2 3" key="1">
    <citation type="submission" date="2016-10" db="EMBL/GenBank/DDBJ databases">
        <authorList>
            <person name="de Groot N.N."/>
        </authorList>
    </citation>
    <scope>NUCLEOTIDE SEQUENCE [LARGE SCALE GENOMIC DNA]</scope>
    <source>
        <strain evidence="2 3">DSM 1283</strain>
    </source>
</reference>